<comment type="caution">
    <text evidence="1">The sequence shown here is derived from an EMBL/GenBank/DDBJ whole genome shotgun (WGS) entry which is preliminary data.</text>
</comment>
<evidence type="ECO:0000313" key="1">
    <source>
        <dbReference type="EMBL" id="GCD98683.1"/>
    </source>
</evidence>
<accession>A0A401YVN3</accession>
<protein>
    <submittedName>
        <fullName evidence="1">Uncharacterized protein</fullName>
    </submittedName>
</protein>
<sequence length="87" mass="9829">MIRMYEAAEIPAELIALQRDRDHAAEVVTTFARENPGRLDAELTRQWSAAVRAERNAIHALHAHPMMVLGPNRFKVMRALRAAARLS</sequence>
<dbReference type="EMBL" id="BIFH01000029">
    <property type="protein sequence ID" value="GCD98683.1"/>
    <property type="molecule type" value="Genomic_DNA"/>
</dbReference>
<reference evidence="1 2" key="1">
    <citation type="submission" date="2018-12" db="EMBL/GenBank/DDBJ databases">
        <title>Draft genome sequence of Embleya hyalina NBRC 13850T.</title>
        <authorList>
            <person name="Komaki H."/>
            <person name="Hosoyama A."/>
            <person name="Kimura A."/>
            <person name="Ichikawa N."/>
            <person name="Tamura T."/>
        </authorList>
    </citation>
    <scope>NUCLEOTIDE SEQUENCE [LARGE SCALE GENOMIC DNA]</scope>
    <source>
        <strain evidence="1 2">NBRC 13850</strain>
    </source>
</reference>
<proteinExistence type="predicted"/>
<organism evidence="1 2">
    <name type="scientific">Embleya hyalina</name>
    <dbReference type="NCBI Taxonomy" id="516124"/>
    <lineage>
        <taxon>Bacteria</taxon>
        <taxon>Bacillati</taxon>
        <taxon>Actinomycetota</taxon>
        <taxon>Actinomycetes</taxon>
        <taxon>Kitasatosporales</taxon>
        <taxon>Streptomycetaceae</taxon>
        <taxon>Embleya</taxon>
    </lineage>
</organism>
<evidence type="ECO:0000313" key="2">
    <source>
        <dbReference type="Proteomes" id="UP000286931"/>
    </source>
</evidence>
<dbReference type="Proteomes" id="UP000286931">
    <property type="component" value="Unassembled WGS sequence"/>
</dbReference>
<gene>
    <name evidence="1" type="ORF">EHYA_06394</name>
</gene>
<keyword evidence="2" id="KW-1185">Reference proteome</keyword>
<name>A0A401YVN3_9ACTN</name>
<dbReference type="AlphaFoldDB" id="A0A401YVN3"/>